<dbReference type="PANTHER" id="PTHR11183">
    <property type="entry name" value="GLYCOGENIN SUBFAMILY MEMBER"/>
    <property type="match status" value="1"/>
</dbReference>
<dbReference type="Gene3D" id="3.90.550.10">
    <property type="entry name" value="Spore Coat Polysaccharide Biosynthesis Protein SpsA, Chain A"/>
    <property type="match status" value="1"/>
</dbReference>
<dbReference type="InterPro" id="IPR050587">
    <property type="entry name" value="GNT1/Glycosyltrans_8"/>
</dbReference>
<organism evidence="2 3">
    <name type="scientific">Prymnesium parvum</name>
    <name type="common">Toxic golden alga</name>
    <dbReference type="NCBI Taxonomy" id="97485"/>
    <lineage>
        <taxon>Eukaryota</taxon>
        <taxon>Haptista</taxon>
        <taxon>Haptophyta</taxon>
        <taxon>Prymnesiophyceae</taxon>
        <taxon>Prymnesiales</taxon>
        <taxon>Prymnesiaceae</taxon>
        <taxon>Prymnesium</taxon>
    </lineage>
</organism>
<evidence type="ECO:0000313" key="2">
    <source>
        <dbReference type="EMBL" id="KAL1520302.1"/>
    </source>
</evidence>
<reference evidence="2 3" key="1">
    <citation type="journal article" date="2024" name="Science">
        <title>Giant polyketide synthase enzymes in the biosynthesis of giant marine polyether toxins.</title>
        <authorList>
            <person name="Fallon T.R."/>
            <person name="Shende V.V."/>
            <person name="Wierzbicki I.H."/>
            <person name="Pendleton A.L."/>
            <person name="Watervoot N.F."/>
            <person name="Auber R.P."/>
            <person name="Gonzalez D.J."/>
            <person name="Wisecaver J.H."/>
            <person name="Moore B.S."/>
        </authorList>
    </citation>
    <scope>NUCLEOTIDE SEQUENCE [LARGE SCALE GENOMIC DNA]</scope>
    <source>
        <strain evidence="2 3">12B1</strain>
    </source>
</reference>
<evidence type="ECO:0000313" key="3">
    <source>
        <dbReference type="Proteomes" id="UP001515480"/>
    </source>
</evidence>
<comment type="caution">
    <text evidence="2">The sequence shown here is derived from an EMBL/GenBank/DDBJ whole genome shotgun (WGS) entry which is preliminary data.</text>
</comment>
<dbReference type="EMBL" id="JBGBPQ010000008">
    <property type="protein sequence ID" value="KAL1520302.1"/>
    <property type="molecule type" value="Genomic_DNA"/>
</dbReference>
<gene>
    <name evidence="1" type="ORF">AB1Y20_021893</name>
    <name evidence="2" type="ORF">AB1Y20_021894</name>
</gene>
<dbReference type="SUPFAM" id="SSF53448">
    <property type="entry name" value="Nucleotide-diphospho-sugar transferases"/>
    <property type="match status" value="1"/>
</dbReference>
<name>A0AB34JGB6_PRYPA</name>
<keyword evidence="3" id="KW-1185">Reference proteome</keyword>
<dbReference type="InterPro" id="IPR029044">
    <property type="entry name" value="Nucleotide-diphossugar_trans"/>
</dbReference>
<protein>
    <recommendedName>
        <fullName evidence="4">Hexosyltransferase</fullName>
    </recommendedName>
</protein>
<dbReference type="EMBL" id="JBGBPQ010000008">
    <property type="protein sequence ID" value="KAL1520301.1"/>
    <property type="molecule type" value="Genomic_DNA"/>
</dbReference>
<evidence type="ECO:0000313" key="1">
    <source>
        <dbReference type="EMBL" id="KAL1520301.1"/>
    </source>
</evidence>
<accession>A0AB34JGB6</accession>
<evidence type="ECO:0008006" key="4">
    <source>
        <dbReference type="Google" id="ProtNLM"/>
    </source>
</evidence>
<dbReference type="AlphaFoldDB" id="A0AB34JGB6"/>
<sequence length="402" mass="44086">MLLAALLGAVDYEVAARRPALECAFARPYAPIRIVELDAYQVDHAYVVLHYEIGAPPEANFTPPMLALLTMVQSMADVRISKPLAILLPTAGSHPLPSSPLSRLLRFCAAAAAASRSGFRCDAVRAPVLELPFTPTKAQQQATRADLARYVVSKLLAFSMKAKSVVLLDSDQLFVKNTDAIFEAAAWQAGGPDGERFCRHIKSIRGGANWMHIRPSAHTFASLMRAIAVKGNSSAVSFHAPEQDLLGAVCPVIRKEDGPQHLDSSYSLPEFMCRRKGNASGLERAKVLHFLGGAKPWSLVPLTEFDPLCTNIGDSASCQTLVDKMVARRCYRRAEDARNLEKVWRRARSPPDANFLLDAYACCASFFSLWLQTYSKALRYLAQATKCTSFPRESARTLSVSL</sequence>
<dbReference type="Proteomes" id="UP001515480">
    <property type="component" value="Unassembled WGS sequence"/>
</dbReference>
<proteinExistence type="predicted"/>